<gene>
    <name evidence="2" type="ORF">Krac_5098</name>
</gene>
<evidence type="ECO:0000259" key="1">
    <source>
        <dbReference type="Pfam" id="PF03551"/>
    </source>
</evidence>
<dbReference type="Proteomes" id="UP000004508">
    <property type="component" value="Unassembled WGS sequence"/>
</dbReference>
<dbReference type="EMBL" id="ADVG01000003">
    <property type="protein sequence ID" value="EFH84082.1"/>
    <property type="molecule type" value="Genomic_DNA"/>
</dbReference>
<accession>D6TUL4</accession>
<keyword evidence="3" id="KW-1185">Reference proteome</keyword>
<dbReference type="InterPro" id="IPR036390">
    <property type="entry name" value="WH_DNA-bd_sf"/>
</dbReference>
<dbReference type="OrthoDB" id="122286at2"/>
<dbReference type="RefSeq" id="WP_007915296.1">
    <property type="nucleotide sequence ID" value="NZ_ADVG01000003.1"/>
</dbReference>
<dbReference type="eggNOG" id="COG1695">
    <property type="taxonomic scope" value="Bacteria"/>
</dbReference>
<evidence type="ECO:0000313" key="3">
    <source>
        <dbReference type="Proteomes" id="UP000004508"/>
    </source>
</evidence>
<dbReference type="Gene3D" id="1.10.10.10">
    <property type="entry name" value="Winged helix-like DNA-binding domain superfamily/Winged helix DNA-binding domain"/>
    <property type="match status" value="1"/>
</dbReference>
<dbReference type="PANTHER" id="PTHR33169:SF13">
    <property type="entry name" value="PADR-FAMILY TRANSCRIPTIONAL REGULATOR"/>
    <property type="match status" value="1"/>
</dbReference>
<protein>
    <submittedName>
        <fullName evidence="2">Transcriptional regulator, PadR-like family</fullName>
    </submittedName>
</protein>
<feature type="domain" description="Transcription regulator PadR N-terminal" evidence="1">
    <location>
        <begin position="21"/>
        <end position="97"/>
    </location>
</feature>
<reference evidence="2 3" key="1">
    <citation type="journal article" date="2011" name="Stand. Genomic Sci.">
        <title>Non-contiguous finished genome sequence and contextual data of the filamentous soil bacterium Ktedonobacter racemifer type strain (SOSP1-21).</title>
        <authorList>
            <person name="Chang Y.J."/>
            <person name="Land M."/>
            <person name="Hauser L."/>
            <person name="Chertkov O."/>
            <person name="Del Rio T.G."/>
            <person name="Nolan M."/>
            <person name="Copeland A."/>
            <person name="Tice H."/>
            <person name="Cheng J.F."/>
            <person name="Lucas S."/>
            <person name="Han C."/>
            <person name="Goodwin L."/>
            <person name="Pitluck S."/>
            <person name="Ivanova N."/>
            <person name="Ovchinikova G."/>
            <person name="Pati A."/>
            <person name="Chen A."/>
            <person name="Palaniappan K."/>
            <person name="Mavromatis K."/>
            <person name="Liolios K."/>
            <person name="Brettin T."/>
            <person name="Fiebig A."/>
            <person name="Rohde M."/>
            <person name="Abt B."/>
            <person name="Goker M."/>
            <person name="Detter J.C."/>
            <person name="Woyke T."/>
            <person name="Bristow J."/>
            <person name="Eisen J.A."/>
            <person name="Markowitz V."/>
            <person name="Hugenholtz P."/>
            <person name="Kyrpides N.C."/>
            <person name="Klenk H.P."/>
            <person name="Lapidus A."/>
        </authorList>
    </citation>
    <scope>NUCLEOTIDE SEQUENCE [LARGE SCALE GENOMIC DNA]</scope>
    <source>
        <strain evidence="3">DSM 44963</strain>
    </source>
</reference>
<dbReference type="STRING" id="485913.Krac_5098"/>
<comment type="caution">
    <text evidence="2">The sequence shown here is derived from an EMBL/GenBank/DDBJ whole genome shotgun (WGS) entry which is preliminary data.</text>
</comment>
<name>D6TUL4_KTERA</name>
<proteinExistence type="predicted"/>
<dbReference type="Pfam" id="PF03551">
    <property type="entry name" value="PadR"/>
    <property type="match status" value="1"/>
</dbReference>
<dbReference type="InterPro" id="IPR005149">
    <property type="entry name" value="Tscrpt_reg_PadR_N"/>
</dbReference>
<organism evidence="2 3">
    <name type="scientific">Ktedonobacter racemifer DSM 44963</name>
    <dbReference type="NCBI Taxonomy" id="485913"/>
    <lineage>
        <taxon>Bacteria</taxon>
        <taxon>Bacillati</taxon>
        <taxon>Chloroflexota</taxon>
        <taxon>Ktedonobacteria</taxon>
        <taxon>Ktedonobacterales</taxon>
        <taxon>Ktedonobacteraceae</taxon>
        <taxon>Ktedonobacter</taxon>
    </lineage>
</organism>
<dbReference type="InterPro" id="IPR036388">
    <property type="entry name" value="WH-like_DNA-bd_sf"/>
</dbReference>
<dbReference type="InterPro" id="IPR052509">
    <property type="entry name" value="Metal_resp_DNA-bind_regulator"/>
</dbReference>
<dbReference type="SUPFAM" id="SSF46785">
    <property type="entry name" value="Winged helix' DNA-binding domain"/>
    <property type="match status" value="1"/>
</dbReference>
<dbReference type="AlphaFoldDB" id="D6TUL4"/>
<sequence length="126" mass="14285">MKHSQKSPEEMLPLTPAVFHILLALADKERHGYSIMQEVAARTDGQMRMGPGTLYGSIKRMLADGLIAESRERPDPDMDDERRRYYRLTDMGRRVAQAEAYRLEQLVRVAHIKQLLPNPGIAGGIL</sequence>
<dbReference type="InParanoid" id="D6TUL4"/>
<evidence type="ECO:0000313" key="2">
    <source>
        <dbReference type="EMBL" id="EFH84082.1"/>
    </source>
</evidence>
<dbReference type="PANTHER" id="PTHR33169">
    <property type="entry name" value="PADR-FAMILY TRANSCRIPTIONAL REGULATOR"/>
    <property type="match status" value="1"/>
</dbReference>